<evidence type="ECO:0000256" key="7">
    <source>
        <dbReference type="ARBA" id="ARBA00023002"/>
    </source>
</evidence>
<dbReference type="eggNOG" id="COG0753">
    <property type="taxonomic scope" value="Bacteria"/>
</dbReference>
<dbReference type="GO" id="GO:0004096">
    <property type="term" value="F:catalase activity"/>
    <property type="evidence" value="ECO:0007669"/>
    <property type="project" value="UniProtKB-EC"/>
</dbReference>
<dbReference type="PIRSF" id="PIRSF038928">
    <property type="entry name" value="Catalase_clade1-3"/>
    <property type="match status" value="1"/>
</dbReference>
<keyword evidence="5 12" id="KW-0349">Heme</keyword>
<dbReference type="HOGENOM" id="CLU_010645_2_0_10"/>
<dbReference type="PROSITE" id="PS51402">
    <property type="entry name" value="CATALASE_3"/>
    <property type="match status" value="1"/>
</dbReference>
<dbReference type="GO" id="GO:0042744">
    <property type="term" value="P:hydrogen peroxide catabolic process"/>
    <property type="evidence" value="ECO:0007669"/>
    <property type="project" value="UniProtKB-KW"/>
</dbReference>
<evidence type="ECO:0000256" key="10">
    <source>
        <dbReference type="ARBA" id="ARBA00049254"/>
    </source>
</evidence>
<evidence type="ECO:0000256" key="2">
    <source>
        <dbReference type="ARBA" id="ARBA00005329"/>
    </source>
</evidence>
<dbReference type="PROSITE" id="PS00438">
    <property type="entry name" value="CATALASE_2"/>
    <property type="match status" value="1"/>
</dbReference>
<keyword evidence="8 12" id="KW-0408">Iron</keyword>
<dbReference type="PANTHER" id="PTHR11465">
    <property type="entry name" value="CATALASE"/>
    <property type="match status" value="1"/>
</dbReference>
<dbReference type="SUPFAM" id="SSF56634">
    <property type="entry name" value="Heme-dependent catalase-like"/>
    <property type="match status" value="1"/>
</dbReference>
<dbReference type="Proteomes" id="UP000007519">
    <property type="component" value="Chromosome"/>
</dbReference>
<evidence type="ECO:0000256" key="4">
    <source>
        <dbReference type="ARBA" id="ARBA00022559"/>
    </source>
</evidence>
<protein>
    <recommendedName>
        <fullName evidence="3">catalase</fullName>
        <ecNumber evidence="3">1.11.1.6</ecNumber>
    </recommendedName>
</protein>
<evidence type="ECO:0000313" key="16">
    <source>
        <dbReference type="Proteomes" id="UP000007519"/>
    </source>
</evidence>
<feature type="binding site" description="axial binding residue" evidence="12">
    <location>
        <position position="415"/>
    </location>
    <ligand>
        <name>heme</name>
        <dbReference type="ChEBI" id="CHEBI:30413"/>
    </ligand>
    <ligandPart>
        <name>Fe</name>
        <dbReference type="ChEBI" id="CHEBI:18248"/>
    </ligandPart>
</feature>
<dbReference type="Pfam" id="PF00199">
    <property type="entry name" value="Catalase"/>
    <property type="match status" value="1"/>
</dbReference>
<dbReference type="KEGG" id="sgn:SGRA_3871"/>
<dbReference type="InterPro" id="IPR024708">
    <property type="entry name" value="Catalase_AS"/>
</dbReference>
<dbReference type="InterPro" id="IPR024711">
    <property type="entry name" value="Catalase_clade1/3"/>
</dbReference>
<evidence type="ECO:0000256" key="8">
    <source>
        <dbReference type="ARBA" id="ARBA00023004"/>
    </source>
</evidence>
<dbReference type="EC" id="1.11.1.6" evidence="3"/>
<comment type="catalytic activity">
    <reaction evidence="10">
        <text>2 H2O2 = O2 + 2 H2O</text>
        <dbReference type="Rhea" id="RHEA:20309"/>
        <dbReference type="ChEBI" id="CHEBI:15377"/>
        <dbReference type="ChEBI" id="CHEBI:15379"/>
        <dbReference type="ChEBI" id="CHEBI:16240"/>
        <dbReference type="EC" id="1.11.1.6"/>
    </reaction>
</comment>
<name>H6L627_SAPGL</name>
<evidence type="ECO:0000256" key="12">
    <source>
        <dbReference type="PIRSR" id="PIRSR038928-2"/>
    </source>
</evidence>
<organism evidence="15 16">
    <name type="scientific">Saprospira grandis (strain Lewin)</name>
    <dbReference type="NCBI Taxonomy" id="984262"/>
    <lineage>
        <taxon>Bacteria</taxon>
        <taxon>Pseudomonadati</taxon>
        <taxon>Bacteroidota</taxon>
        <taxon>Saprospiria</taxon>
        <taxon>Saprospirales</taxon>
        <taxon>Saprospiraceae</taxon>
        <taxon>Saprospira</taxon>
    </lineage>
</organism>
<gene>
    <name evidence="15" type="primary">katE</name>
    <name evidence="15" type="ordered locus">SGRA_3871</name>
</gene>
<keyword evidence="9" id="KW-0376">Hydrogen peroxide</keyword>
<dbReference type="InterPro" id="IPR011614">
    <property type="entry name" value="Catalase_core"/>
</dbReference>
<keyword evidence="4 15" id="KW-0575">Peroxidase</keyword>
<evidence type="ECO:0000256" key="9">
    <source>
        <dbReference type="ARBA" id="ARBA00023324"/>
    </source>
</evidence>
<evidence type="ECO:0000256" key="5">
    <source>
        <dbReference type="ARBA" id="ARBA00022617"/>
    </source>
</evidence>
<evidence type="ECO:0000256" key="1">
    <source>
        <dbReference type="ARBA" id="ARBA00001971"/>
    </source>
</evidence>
<keyword evidence="7 15" id="KW-0560">Oxidoreductase</keyword>
<comment type="cofactor">
    <cofactor evidence="1 12">
        <name>heme</name>
        <dbReference type="ChEBI" id="CHEBI:30413"/>
    </cofactor>
</comment>
<evidence type="ECO:0000256" key="13">
    <source>
        <dbReference type="SAM" id="MobiDB-lite"/>
    </source>
</evidence>
<dbReference type="InterPro" id="IPR018028">
    <property type="entry name" value="Catalase"/>
</dbReference>
<comment type="similarity">
    <text evidence="2">Belongs to the catalase family.</text>
</comment>
<proteinExistence type="inferred from homology"/>
<dbReference type="InterPro" id="IPR020835">
    <property type="entry name" value="Catalase_sf"/>
</dbReference>
<dbReference type="Gene3D" id="2.40.180.10">
    <property type="entry name" value="Catalase core domain"/>
    <property type="match status" value="1"/>
</dbReference>
<dbReference type="GO" id="GO:0020037">
    <property type="term" value="F:heme binding"/>
    <property type="evidence" value="ECO:0007669"/>
    <property type="project" value="InterPro"/>
</dbReference>
<dbReference type="InterPro" id="IPR010582">
    <property type="entry name" value="Catalase_immune_responsive"/>
</dbReference>
<dbReference type="GO" id="GO:0042542">
    <property type="term" value="P:response to hydrogen peroxide"/>
    <property type="evidence" value="ECO:0007669"/>
    <property type="project" value="TreeGrafter"/>
</dbReference>
<dbReference type="AlphaFoldDB" id="H6L627"/>
<dbReference type="Pfam" id="PF06628">
    <property type="entry name" value="Catalase-rel"/>
    <property type="match status" value="1"/>
</dbReference>
<keyword evidence="16" id="KW-1185">Reference proteome</keyword>
<dbReference type="GO" id="GO:0005737">
    <property type="term" value="C:cytoplasm"/>
    <property type="evidence" value="ECO:0007669"/>
    <property type="project" value="TreeGrafter"/>
</dbReference>
<sequence>MARQAGRPKGAFLCEATFSWPSDVQQCRAAADRAKNCVFLRRAEQTCELRNVAPAEGGRPKNHIIFLILNIAYIMSKKEQNHKLRSASGRPYTNHENSKSAGRRGPLLLEDYILHEKLAHFNRERIPERVVHAKGSGAFGTFTVTQDVSKYSRAKFLNQIGKETKVFLRFSTVGGEKGSADSERDPRGFAVKFYTEDGNFDMVGNNTPVFFIKDPKKFPDFIHTQKRDPKTNLKSPTMMWDFWSLNPESLHQVLILFSDRGTPYGYRHMNGYGSHTFSMVNADNERVWVKFHFKTLQGIKNMTGAEADQMRAKDMDFSQRDLVEAIESGNFPKWRFMIQTMTDEQAQALPFNPFDLSKVWSHKDFPLQEVGILELNQIPRNYFATVEQSAFAPAHIVDGIGYSPDKMLQGRLLSYPDAHRYRLGANYEQIPVNRCPFAVKNYQRDGLMRVDGNGEEGPNYYPNSFDDIYEDASYTEPAEEIKDPVADFFDRNEGPGENDHFSQPAALFNEVMNDYDRHNLVANIVGAMQGIAGPKRETIINRQLCHFFRVDPKLGAAVAQGLEVDVEAVMASLKHE</sequence>
<keyword evidence="6 12" id="KW-0479">Metal-binding</keyword>
<feature type="region of interest" description="Disordered" evidence="13">
    <location>
        <begin position="84"/>
        <end position="103"/>
    </location>
</feature>
<reference evidence="15 16" key="1">
    <citation type="journal article" date="2012" name="Stand. Genomic Sci.">
        <title>Complete genome sequencing and analysis of Saprospira grandis str. Lewin, a predatory marine bacterium.</title>
        <authorList>
            <person name="Saw J.H."/>
            <person name="Yuryev A."/>
            <person name="Kanbe M."/>
            <person name="Hou S."/>
            <person name="Young A.G."/>
            <person name="Aizawa S."/>
            <person name="Alam M."/>
        </authorList>
    </citation>
    <scope>NUCLEOTIDE SEQUENCE [LARGE SCALE GENOMIC DNA]</scope>
    <source>
        <strain evidence="15 16">Lewin</strain>
    </source>
</reference>
<dbReference type="EMBL" id="CP002831">
    <property type="protein sequence ID" value="AFC26587.1"/>
    <property type="molecule type" value="Genomic_DNA"/>
</dbReference>
<evidence type="ECO:0000256" key="3">
    <source>
        <dbReference type="ARBA" id="ARBA00012314"/>
    </source>
</evidence>
<dbReference type="FunFam" id="2.40.180.10:FF:000001">
    <property type="entry name" value="Catalase"/>
    <property type="match status" value="1"/>
</dbReference>
<dbReference type="InterPro" id="IPR040333">
    <property type="entry name" value="Catalase_3"/>
</dbReference>
<dbReference type="STRING" id="984262.SGRA_3871"/>
<feature type="domain" description="Catalase core" evidence="14">
    <location>
        <begin position="85"/>
        <end position="469"/>
    </location>
</feature>
<accession>H6L627</accession>
<evidence type="ECO:0000313" key="15">
    <source>
        <dbReference type="EMBL" id="AFC26587.1"/>
    </source>
</evidence>
<dbReference type="GO" id="GO:0046872">
    <property type="term" value="F:metal ion binding"/>
    <property type="evidence" value="ECO:0007669"/>
    <property type="project" value="UniProtKB-KW"/>
</dbReference>
<feature type="active site" evidence="11">
    <location>
        <position position="132"/>
    </location>
</feature>
<dbReference type="PANTHER" id="PTHR11465:SF9">
    <property type="entry name" value="CATALASE"/>
    <property type="match status" value="1"/>
</dbReference>
<dbReference type="CDD" id="cd08156">
    <property type="entry name" value="catalase_clade_3"/>
    <property type="match status" value="1"/>
</dbReference>
<feature type="active site" evidence="11">
    <location>
        <position position="205"/>
    </location>
</feature>
<evidence type="ECO:0000256" key="11">
    <source>
        <dbReference type="PIRSR" id="PIRSR038928-1"/>
    </source>
</evidence>
<dbReference type="SMART" id="SM01060">
    <property type="entry name" value="Catalase"/>
    <property type="match status" value="1"/>
</dbReference>
<dbReference type="PRINTS" id="PR00067">
    <property type="entry name" value="CATALASE"/>
</dbReference>
<evidence type="ECO:0000259" key="14">
    <source>
        <dbReference type="SMART" id="SM01060"/>
    </source>
</evidence>
<evidence type="ECO:0000256" key="6">
    <source>
        <dbReference type="ARBA" id="ARBA00022723"/>
    </source>
</evidence>